<dbReference type="CDD" id="cd00117">
    <property type="entry name" value="TFP"/>
    <property type="match status" value="1"/>
</dbReference>
<dbReference type="KEGG" id="tca:103312404"/>
<evidence type="ECO:0000313" key="3">
    <source>
        <dbReference type="Proteomes" id="UP000007266"/>
    </source>
</evidence>
<dbReference type="InterPro" id="IPR045860">
    <property type="entry name" value="Snake_toxin-like_sf"/>
</dbReference>
<reference evidence="2 3" key="2">
    <citation type="journal article" date="2010" name="Nucleic Acids Res.">
        <title>BeetleBase in 2010: revisions to provide comprehensive genomic information for Tribolium castaneum.</title>
        <authorList>
            <person name="Kim H.S."/>
            <person name="Murphy T."/>
            <person name="Xia J."/>
            <person name="Caragea D."/>
            <person name="Park Y."/>
            <person name="Beeman R.W."/>
            <person name="Lorenzen M.D."/>
            <person name="Butcher S."/>
            <person name="Manak J.R."/>
            <person name="Brown S.J."/>
        </authorList>
    </citation>
    <scope>GENOME REANNOTATION</scope>
    <source>
        <strain evidence="2 3">Georgia GA2</strain>
    </source>
</reference>
<sequence>MKVPLFLILCASFYHSVVTLKCYTCSVGEQDTDMTCIDTPEKTTPTNCNKKYCTTKRQELLEPQGKVVSMFRGCEDTPEHMNEIVEDATYRWYFVACKEDLCNGGSGKASDDNNSGSLGDKSTILVPGTGKNGSKSIQTSFVVIATLFIVNLVISNL</sequence>
<dbReference type="EMBL" id="KQ971323">
    <property type="protein sequence ID" value="KYB28554.1"/>
    <property type="molecule type" value="Genomic_DNA"/>
</dbReference>
<dbReference type="AlphaFoldDB" id="A0A139WKZ1"/>
<accession>A0A139WKZ1</accession>
<proteinExistence type="predicted"/>
<reference evidence="2 3" key="1">
    <citation type="journal article" date="2008" name="Nature">
        <title>The genome of the model beetle and pest Tribolium castaneum.</title>
        <authorList>
            <consortium name="Tribolium Genome Sequencing Consortium"/>
            <person name="Richards S."/>
            <person name="Gibbs R.A."/>
            <person name="Weinstock G.M."/>
            <person name="Brown S.J."/>
            <person name="Denell R."/>
            <person name="Beeman R.W."/>
            <person name="Gibbs R."/>
            <person name="Beeman R.W."/>
            <person name="Brown S.J."/>
            <person name="Bucher G."/>
            <person name="Friedrich M."/>
            <person name="Grimmelikhuijzen C.J."/>
            <person name="Klingler M."/>
            <person name="Lorenzen M."/>
            <person name="Richards S."/>
            <person name="Roth S."/>
            <person name="Schroder R."/>
            <person name="Tautz D."/>
            <person name="Zdobnov E.M."/>
            <person name="Muzny D."/>
            <person name="Gibbs R.A."/>
            <person name="Weinstock G.M."/>
            <person name="Attaway T."/>
            <person name="Bell S."/>
            <person name="Buhay C.J."/>
            <person name="Chandrabose M.N."/>
            <person name="Chavez D."/>
            <person name="Clerk-Blankenburg K.P."/>
            <person name="Cree A."/>
            <person name="Dao M."/>
            <person name="Davis C."/>
            <person name="Chacko J."/>
            <person name="Dinh H."/>
            <person name="Dugan-Rocha S."/>
            <person name="Fowler G."/>
            <person name="Garner T.T."/>
            <person name="Garnes J."/>
            <person name="Gnirke A."/>
            <person name="Hawes A."/>
            <person name="Hernandez J."/>
            <person name="Hines S."/>
            <person name="Holder M."/>
            <person name="Hume J."/>
            <person name="Jhangiani S.N."/>
            <person name="Joshi V."/>
            <person name="Khan Z.M."/>
            <person name="Jackson L."/>
            <person name="Kovar C."/>
            <person name="Kowis A."/>
            <person name="Lee S."/>
            <person name="Lewis L.R."/>
            <person name="Margolis J."/>
            <person name="Morgan M."/>
            <person name="Nazareth L.V."/>
            <person name="Nguyen N."/>
            <person name="Okwuonu G."/>
            <person name="Parker D."/>
            <person name="Richards S."/>
            <person name="Ruiz S.J."/>
            <person name="Santibanez J."/>
            <person name="Savard J."/>
            <person name="Scherer S.E."/>
            <person name="Schneider B."/>
            <person name="Sodergren E."/>
            <person name="Tautz D."/>
            <person name="Vattahil S."/>
            <person name="Villasana D."/>
            <person name="White C.S."/>
            <person name="Wright R."/>
            <person name="Park Y."/>
            <person name="Beeman R.W."/>
            <person name="Lord J."/>
            <person name="Oppert B."/>
            <person name="Lorenzen M."/>
            <person name="Brown S."/>
            <person name="Wang L."/>
            <person name="Savard J."/>
            <person name="Tautz D."/>
            <person name="Richards S."/>
            <person name="Weinstock G."/>
            <person name="Gibbs R.A."/>
            <person name="Liu Y."/>
            <person name="Worley K."/>
            <person name="Weinstock G."/>
            <person name="Elsik C.G."/>
            <person name="Reese J.T."/>
            <person name="Elhaik E."/>
            <person name="Landan G."/>
            <person name="Graur D."/>
            <person name="Arensburger P."/>
            <person name="Atkinson P."/>
            <person name="Beeman R.W."/>
            <person name="Beidler J."/>
            <person name="Brown S.J."/>
            <person name="Demuth J.P."/>
            <person name="Drury D.W."/>
            <person name="Du Y.Z."/>
            <person name="Fujiwara H."/>
            <person name="Lorenzen M."/>
            <person name="Maselli V."/>
            <person name="Osanai M."/>
            <person name="Park Y."/>
            <person name="Robertson H.M."/>
            <person name="Tu Z."/>
            <person name="Wang J.J."/>
            <person name="Wang S."/>
            <person name="Richards S."/>
            <person name="Song H."/>
            <person name="Zhang L."/>
            <person name="Sodergren E."/>
            <person name="Werner D."/>
            <person name="Stanke M."/>
            <person name="Morgenstern B."/>
            <person name="Solovyev V."/>
            <person name="Kosarev P."/>
            <person name="Brown G."/>
            <person name="Chen H.C."/>
            <person name="Ermolaeva O."/>
            <person name="Hlavina W."/>
            <person name="Kapustin Y."/>
            <person name="Kiryutin B."/>
            <person name="Kitts P."/>
            <person name="Maglott D."/>
            <person name="Pruitt K."/>
            <person name="Sapojnikov V."/>
            <person name="Souvorov A."/>
            <person name="Mackey A.J."/>
            <person name="Waterhouse R.M."/>
            <person name="Wyder S."/>
            <person name="Zdobnov E.M."/>
            <person name="Zdobnov E.M."/>
            <person name="Wyder S."/>
            <person name="Kriventseva E.V."/>
            <person name="Kadowaki T."/>
            <person name="Bork P."/>
            <person name="Aranda M."/>
            <person name="Bao R."/>
            <person name="Beermann A."/>
            <person name="Berns N."/>
            <person name="Bolognesi R."/>
            <person name="Bonneton F."/>
            <person name="Bopp D."/>
            <person name="Brown S.J."/>
            <person name="Bucher G."/>
            <person name="Butts T."/>
            <person name="Chaumot A."/>
            <person name="Denell R.E."/>
            <person name="Ferrier D.E."/>
            <person name="Friedrich M."/>
            <person name="Gordon C.M."/>
            <person name="Jindra M."/>
            <person name="Klingler M."/>
            <person name="Lan Q."/>
            <person name="Lattorff H.M."/>
            <person name="Laudet V."/>
            <person name="von Levetsow C."/>
            <person name="Liu Z."/>
            <person name="Lutz R."/>
            <person name="Lynch J.A."/>
            <person name="da Fonseca R.N."/>
            <person name="Posnien N."/>
            <person name="Reuter R."/>
            <person name="Roth S."/>
            <person name="Savard J."/>
            <person name="Schinko J.B."/>
            <person name="Schmitt C."/>
            <person name="Schoppmeier M."/>
            <person name="Schroder R."/>
            <person name="Shippy T.D."/>
            <person name="Simonnet F."/>
            <person name="Marques-Souza H."/>
            <person name="Tautz D."/>
            <person name="Tomoyasu Y."/>
            <person name="Trauner J."/>
            <person name="Van der Zee M."/>
            <person name="Vervoort M."/>
            <person name="Wittkopp N."/>
            <person name="Wimmer E.A."/>
            <person name="Yang X."/>
            <person name="Jones A.K."/>
            <person name="Sattelle D.B."/>
            <person name="Ebert P.R."/>
            <person name="Nelson D."/>
            <person name="Scott J.G."/>
            <person name="Beeman R.W."/>
            <person name="Muthukrishnan S."/>
            <person name="Kramer K.J."/>
            <person name="Arakane Y."/>
            <person name="Beeman R.W."/>
            <person name="Zhu Q."/>
            <person name="Hogenkamp D."/>
            <person name="Dixit R."/>
            <person name="Oppert B."/>
            <person name="Jiang H."/>
            <person name="Zou Z."/>
            <person name="Marshall J."/>
            <person name="Elpidina E."/>
            <person name="Vinokurov K."/>
            <person name="Oppert C."/>
            <person name="Zou Z."/>
            <person name="Evans J."/>
            <person name="Lu Z."/>
            <person name="Zhao P."/>
            <person name="Sumathipala N."/>
            <person name="Altincicek B."/>
            <person name="Vilcinskas A."/>
            <person name="Williams M."/>
            <person name="Hultmark D."/>
            <person name="Hetru C."/>
            <person name="Jiang H."/>
            <person name="Grimmelikhuijzen C.J."/>
            <person name="Hauser F."/>
            <person name="Cazzamali G."/>
            <person name="Williamson M."/>
            <person name="Park Y."/>
            <person name="Li B."/>
            <person name="Tanaka Y."/>
            <person name="Predel R."/>
            <person name="Neupert S."/>
            <person name="Schachtner J."/>
            <person name="Verleyen P."/>
            <person name="Raible F."/>
            <person name="Bork P."/>
            <person name="Friedrich M."/>
            <person name="Walden K.K."/>
            <person name="Robertson H.M."/>
            <person name="Angeli S."/>
            <person name="Foret S."/>
            <person name="Bucher G."/>
            <person name="Schuetz S."/>
            <person name="Maleszka R."/>
            <person name="Wimmer E.A."/>
            <person name="Beeman R.W."/>
            <person name="Lorenzen M."/>
            <person name="Tomoyasu Y."/>
            <person name="Miller S.C."/>
            <person name="Grossmann D."/>
            <person name="Bucher G."/>
        </authorList>
    </citation>
    <scope>NUCLEOTIDE SEQUENCE [LARGE SCALE GENOMIC DNA]</scope>
    <source>
        <strain evidence="2 3">Georgia GA2</strain>
    </source>
</reference>
<gene>
    <name evidence="2" type="primary">AUGUSTUS-3.0.2_34604</name>
    <name evidence="2" type="ORF">TcasGA2_TC034604</name>
</gene>
<evidence type="ECO:0008006" key="4">
    <source>
        <dbReference type="Google" id="ProtNLM"/>
    </source>
</evidence>
<dbReference type="STRING" id="7070.A0A139WKZ1"/>
<dbReference type="InParanoid" id="A0A139WKZ1"/>
<protein>
    <recommendedName>
        <fullName evidence="4">Protein quiver</fullName>
    </recommendedName>
</protein>
<keyword evidence="1" id="KW-0732">Signal</keyword>
<dbReference type="OMA" id="CTYLDGY"/>
<evidence type="ECO:0000313" key="2">
    <source>
        <dbReference type="EMBL" id="KYB28554.1"/>
    </source>
</evidence>
<name>A0A139WKZ1_TRICA</name>
<organism evidence="2 3">
    <name type="scientific">Tribolium castaneum</name>
    <name type="common">Red flour beetle</name>
    <dbReference type="NCBI Taxonomy" id="7070"/>
    <lineage>
        <taxon>Eukaryota</taxon>
        <taxon>Metazoa</taxon>
        <taxon>Ecdysozoa</taxon>
        <taxon>Arthropoda</taxon>
        <taxon>Hexapoda</taxon>
        <taxon>Insecta</taxon>
        <taxon>Pterygota</taxon>
        <taxon>Neoptera</taxon>
        <taxon>Endopterygota</taxon>
        <taxon>Coleoptera</taxon>
        <taxon>Polyphaga</taxon>
        <taxon>Cucujiformia</taxon>
        <taxon>Tenebrionidae</taxon>
        <taxon>Tenebrionidae incertae sedis</taxon>
        <taxon>Tribolium</taxon>
    </lineage>
</organism>
<feature type="signal peptide" evidence="1">
    <location>
        <begin position="1"/>
        <end position="19"/>
    </location>
</feature>
<dbReference type="OrthoDB" id="6331233at2759"/>
<dbReference type="SUPFAM" id="SSF57302">
    <property type="entry name" value="Snake toxin-like"/>
    <property type="match status" value="1"/>
</dbReference>
<keyword evidence="3" id="KW-1185">Reference proteome</keyword>
<feature type="chain" id="PRO_5007300107" description="Protein quiver" evidence="1">
    <location>
        <begin position="20"/>
        <end position="157"/>
    </location>
</feature>
<dbReference type="Proteomes" id="UP000007266">
    <property type="component" value="Linkage group 3"/>
</dbReference>
<evidence type="ECO:0000256" key="1">
    <source>
        <dbReference type="SAM" id="SignalP"/>
    </source>
</evidence>